<name>A0A8H6I1D9_9AGAR</name>
<accession>A0A8H6I1D9</accession>
<gene>
    <name evidence="1" type="ORF">DFP72DRAFT_263314</name>
</gene>
<keyword evidence="2" id="KW-1185">Reference proteome</keyword>
<evidence type="ECO:0000313" key="2">
    <source>
        <dbReference type="Proteomes" id="UP000521943"/>
    </source>
</evidence>
<dbReference type="EMBL" id="JACGCI010000024">
    <property type="protein sequence ID" value="KAF6756894.1"/>
    <property type="molecule type" value="Genomic_DNA"/>
</dbReference>
<comment type="caution">
    <text evidence="1">The sequence shown here is derived from an EMBL/GenBank/DDBJ whole genome shotgun (WGS) entry which is preliminary data.</text>
</comment>
<reference evidence="1 2" key="1">
    <citation type="submission" date="2020-07" db="EMBL/GenBank/DDBJ databases">
        <title>Comparative genomics of pyrophilous fungi reveals a link between fire events and developmental genes.</title>
        <authorList>
            <consortium name="DOE Joint Genome Institute"/>
            <person name="Steindorff A.S."/>
            <person name="Carver A."/>
            <person name="Calhoun S."/>
            <person name="Stillman K."/>
            <person name="Liu H."/>
            <person name="Lipzen A."/>
            <person name="Pangilinan J."/>
            <person name="Labutti K."/>
            <person name="Bruns T.D."/>
            <person name="Grigoriev I.V."/>
        </authorList>
    </citation>
    <scope>NUCLEOTIDE SEQUENCE [LARGE SCALE GENOMIC DNA]</scope>
    <source>
        <strain evidence="1 2">CBS 144469</strain>
    </source>
</reference>
<evidence type="ECO:0000313" key="1">
    <source>
        <dbReference type="EMBL" id="KAF6756894.1"/>
    </source>
</evidence>
<dbReference type="Proteomes" id="UP000521943">
    <property type="component" value="Unassembled WGS sequence"/>
</dbReference>
<proteinExistence type="predicted"/>
<dbReference type="AlphaFoldDB" id="A0A8H6I1D9"/>
<protein>
    <submittedName>
        <fullName evidence="1">Uncharacterized protein</fullName>
    </submittedName>
</protein>
<organism evidence="1 2">
    <name type="scientific">Ephemerocybe angulata</name>
    <dbReference type="NCBI Taxonomy" id="980116"/>
    <lineage>
        <taxon>Eukaryota</taxon>
        <taxon>Fungi</taxon>
        <taxon>Dikarya</taxon>
        <taxon>Basidiomycota</taxon>
        <taxon>Agaricomycotina</taxon>
        <taxon>Agaricomycetes</taxon>
        <taxon>Agaricomycetidae</taxon>
        <taxon>Agaricales</taxon>
        <taxon>Agaricineae</taxon>
        <taxon>Psathyrellaceae</taxon>
        <taxon>Ephemerocybe</taxon>
    </lineage>
</organism>
<sequence length="171" mass="18279">MGSGGAMNGHLPLPLRTSISTHPCLIIICIRMESSARAEDTIFTCGGSSGTRSFHLPCRLSSSTKDVSKARYVLFSCETKDVALRLPEHGRICFHRGSPNGVNLKLRWGVVRRSGGTAITRAITTGGGNPRLSLNSANAYGKGGMQAKGRPGFIDPTQPTSQGFCFQLKEI</sequence>